<evidence type="ECO:0000256" key="6">
    <source>
        <dbReference type="ARBA" id="ARBA00023315"/>
    </source>
</evidence>
<evidence type="ECO:0000256" key="7">
    <source>
        <dbReference type="ARBA" id="ARBA00048528"/>
    </source>
</evidence>
<dbReference type="Pfam" id="PF00155">
    <property type="entry name" value="Aminotran_1_2"/>
    <property type="match status" value="1"/>
</dbReference>
<dbReference type="Gene3D" id="3.90.1150.10">
    <property type="entry name" value="Aspartate Aminotransferase, domain 1"/>
    <property type="match status" value="1"/>
</dbReference>
<reference evidence="10" key="2">
    <citation type="journal article" date="2021" name="Genome Biol. Evol.">
        <title>Developing a high-quality reference genome for a parasitic bivalve with doubly uniparental inheritance (Bivalvia: Unionida).</title>
        <authorList>
            <person name="Smith C.H."/>
        </authorList>
    </citation>
    <scope>NUCLEOTIDE SEQUENCE</scope>
    <source>
        <strain evidence="10">CHS0354</strain>
        <tissue evidence="10">Mantle</tissue>
    </source>
</reference>
<dbReference type="EC" id="2.3.1.50" evidence="3"/>
<dbReference type="InterPro" id="IPR015421">
    <property type="entry name" value="PyrdxlP-dep_Trfase_major"/>
</dbReference>
<dbReference type="EMBL" id="JAEAOA010001427">
    <property type="protein sequence ID" value="KAK3582372.1"/>
    <property type="molecule type" value="Genomic_DNA"/>
</dbReference>
<name>A0AAE0RZ86_9BIVA</name>
<comment type="cofactor">
    <cofactor evidence="1 8">
        <name>pyridoxal 5'-phosphate</name>
        <dbReference type="ChEBI" id="CHEBI:597326"/>
    </cofactor>
</comment>
<sequence>MGAEQLKHGNRTDIFSKCDDYKLAEEYKAKGYYPYFHPLDENEGPVVSIEGRDMIMAGSNNYLGLTADSRVKEAAIRAVKKFGTSCSGSRYLTGTLSLHVELEEKLCDFFQKEAALIFSTGYLTGQGVISTLVQRNEYLIMDRDNHACLVVAAAVARSGLAKVERFRHNDMNHLEILLKNSGEESPKLIVSDGVFSVSGVICKLPEIVSLAKKYNARVLIDDAHAIGVIGKYGKGTASEFGLEKEVDMTIGTFSKSFASLGGFVVGEKRVIEYVKHNSPALIFSASPTASSIAAAIASLDIMKKEPELVTQLIKNAEFVRTNLKQLGFNLMDSRTAIVSVLIGDQEKTVIFWRKLFDAGIYVNAFIRPGVMPGQEMLRTSYMSTHKQEHLEKIVELFAKIGKELGVI</sequence>
<reference evidence="10" key="3">
    <citation type="submission" date="2023-05" db="EMBL/GenBank/DDBJ databases">
        <authorList>
            <person name="Smith C.H."/>
        </authorList>
    </citation>
    <scope>NUCLEOTIDE SEQUENCE</scope>
    <source>
        <strain evidence="10">CHS0354</strain>
        <tissue evidence="10">Mantle</tissue>
    </source>
</reference>
<reference evidence="10" key="1">
    <citation type="journal article" date="2021" name="Genome Biol. Evol.">
        <title>A High-Quality Reference Genome for a Parasitic Bivalve with Doubly Uniparental Inheritance (Bivalvia: Unionida).</title>
        <authorList>
            <person name="Smith C.H."/>
        </authorList>
    </citation>
    <scope>NUCLEOTIDE SEQUENCE</scope>
    <source>
        <strain evidence="10">CHS0354</strain>
    </source>
</reference>
<dbReference type="PANTHER" id="PTHR13693">
    <property type="entry name" value="CLASS II AMINOTRANSFERASE/8-AMINO-7-OXONONANOATE SYNTHASE"/>
    <property type="match status" value="1"/>
</dbReference>
<dbReference type="GO" id="GO:0004758">
    <property type="term" value="F:serine C-palmitoyltransferase activity"/>
    <property type="evidence" value="ECO:0007669"/>
    <property type="project" value="UniProtKB-EC"/>
</dbReference>
<organism evidence="10 11">
    <name type="scientific">Potamilus streckersoni</name>
    <dbReference type="NCBI Taxonomy" id="2493646"/>
    <lineage>
        <taxon>Eukaryota</taxon>
        <taxon>Metazoa</taxon>
        <taxon>Spiralia</taxon>
        <taxon>Lophotrochozoa</taxon>
        <taxon>Mollusca</taxon>
        <taxon>Bivalvia</taxon>
        <taxon>Autobranchia</taxon>
        <taxon>Heteroconchia</taxon>
        <taxon>Palaeoheterodonta</taxon>
        <taxon>Unionida</taxon>
        <taxon>Unionoidea</taxon>
        <taxon>Unionidae</taxon>
        <taxon>Ambleminae</taxon>
        <taxon>Lampsilini</taxon>
        <taxon>Potamilus</taxon>
    </lineage>
</organism>
<evidence type="ECO:0000256" key="8">
    <source>
        <dbReference type="RuleBase" id="RU003693"/>
    </source>
</evidence>
<dbReference type="PROSITE" id="PS00599">
    <property type="entry name" value="AA_TRANSFER_CLASS_2"/>
    <property type="match status" value="1"/>
</dbReference>
<keyword evidence="11" id="KW-1185">Reference proteome</keyword>
<protein>
    <recommendedName>
        <fullName evidence="3">serine C-palmitoyltransferase</fullName>
        <ecNumber evidence="3">2.3.1.50</ecNumber>
    </recommendedName>
</protein>
<evidence type="ECO:0000256" key="2">
    <source>
        <dbReference type="ARBA" id="ARBA00008392"/>
    </source>
</evidence>
<evidence type="ECO:0000256" key="1">
    <source>
        <dbReference type="ARBA" id="ARBA00001933"/>
    </source>
</evidence>
<gene>
    <name evidence="10" type="ORF">CHS0354_023916</name>
</gene>
<dbReference type="InterPro" id="IPR004839">
    <property type="entry name" value="Aminotransferase_I/II_large"/>
</dbReference>
<evidence type="ECO:0000256" key="5">
    <source>
        <dbReference type="ARBA" id="ARBA00022898"/>
    </source>
</evidence>
<evidence type="ECO:0000313" key="10">
    <source>
        <dbReference type="EMBL" id="KAK3582372.1"/>
    </source>
</evidence>
<dbReference type="InterPro" id="IPR050087">
    <property type="entry name" value="AON_synthase_class-II"/>
</dbReference>
<dbReference type="AlphaFoldDB" id="A0AAE0RZ86"/>
<comment type="caution">
    <text evidence="10">The sequence shown here is derived from an EMBL/GenBank/DDBJ whole genome shotgun (WGS) entry which is preliminary data.</text>
</comment>
<evidence type="ECO:0000313" key="11">
    <source>
        <dbReference type="Proteomes" id="UP001195483"/>
    </source>
</evidence>
<keyword evidence="6" id="KW-0012">Acyltransferase</keyword>
<keyword evidence="5 8" id="KW-0663">Pyridoxal phosphate</keyword>
<keyword evidence="4" id="KW-0808">Transferase</keyword>
<dbReference type="SUPFAM" id="SSF53383">
    <property type="entry name" value="PLP-dependent transferases"/>
    <property type="match status" value="1"/>
</dbReference>
<evidence type="ECO:0000256" key="3">
    <source>
        <dbReference type="ARBA" id="ARBA00013220"/>
    </source>
</evidence>
<dbReference type="Proteomes" id="UP001195483">
    <property type="component" value="Unassembled WGS sequence"/>
</dbReference>
<accession>A0AAE0RZ86</accession>
<evidence type="ECO:0000256" key="4">
    <source>
        <dbReference type="ARBA" id="ARBA00022679"/>
    </source>
</evidence>
<dbReference type="Gene3D" id="3.40.640.10">
    <property type="entry name" value="Type I PLP-dependent aspartate aminotransferase-like (Major domain)"/>
    <property type="match status" value="1"/>
</dbReference>
<evidence type="ECO:0000259" key="9">
    <source>
        <dbReference type="Pfam" id="PF00155"/>
    </source>
</evidence>
<comment type="similarity">
    <text evidence="2 8">Belongs to the class-II pyridoxal-phosphate-dependent aminotransferase family.</text>
</comment>
<feature type="domain" description="Aminotransferase class I/classII large" evidence="9">
    <location>
        <begin position="53"/>
        <end position="395"/>
    </location>
</feature>
<comment type="catalytic activity">
    <reaction evidence="7">
        <text>L-serine + hexadecanoyl-CoA + H(+) = 3-oxosphinganine + CO2 + CoA</text>
        <dbReference type="Rhea" id="RHEA:14761"/>
        <dbReference type="ChEBI" id="CHEBI:15378"/>
        <dbReference type="ChEBI" id="CHEBI:16526"/>
        <dbReference type="ChEBI" id="CHEBI:33384"/>
        <dbReference type="ChEBI" id="CHEBI:57287"/>
        <dbReference type="ChEBI" id="CHEBI:57379"/>
        <dbReference type="ChEBI" id="CHEBI:58299"/>
        <dbReference type="EC" id="2.3.1.50"/>
    </reaction>
</comment>
<dbReference type="InterPro" id="IPR001917">
    <property type="entry name" value="Aminotrans_II_pyridoxalP_BS"/>
</dbReference>
<proteinExistence type="inferred from homology"/>
<dbReference type="PANTHER" id="PTHR13693:SF3">
    <property type="entry name" value="LD36009P"/>
    <property type="match status" value="1"/>
</dbReference>
<dbReference type="InterPro" id="IPR015422">
    <property type="entry name" value="PyrdxlP-dep_Trfase_small"/>
</dbReference>
<dbReference type="GO" id="GO:0030170">
    <property type="term" value="F:pyridoxal phosphate binding"/>
    <property type="evidence" value="ECO:0007669"/>
    <property type="project" value="InterPro"/>
</dbReference>
<dbReference type="InterPro" id="IPR015424">
    <property type="entry name" value="PyrdxlP-dep_Trfase"/>
</dbReference>